<reference evidence="1 2" key="1">
    <citation type="submission" date="2020-03" db="EMBL/GenBank/DDBJ databases">
        <title>WGS of actinomycetes isolated from Thailand.</title>
        <authorList>
            <person name="Thawai C."/>
        </authorList>
    </citation>
    <scope>NUCLEOTIDE SEQUENCE [LARGE SCALE GENOMIC DNA]</scope>
    <source>
        <strain evidence="1 2">PLAI 1-29</strain>
    </source>
</reference>
<sequence length="174" mass="19882">MDVISTSDLLVWRNEHRGRQLKQLLADREAYELRRSQAAQAIRERCMTHETDADRLLFQDSGESQRVRGLARADFATALDPIPSERQALEAREASLRAHWNDPVVWTRTTIGAALKIYHYSMSCGRVSGAGRHPDSFHTQFESEAEARGLTPCGVDHCRWAREELDRLLPRART</sequence>
<dbReference type="EMBL" id="JAATEN010000023">
    <property type="protein sequence ID" value="NJQ03370.1"/>
    <property type="molecule type" value="Genomic_DNA"/>
</dbReference>
<organism evidence="1 2">
    <name type="scientific">Streptomyces zingiberis</name>
    <dbReference type="NCBI Taxonomy" id="2053010"/>
    <lineage>
        <taxon>Bacteria</taxon>
        <taxon>Bacillati</taxon>
        <taxon>Actinomycetota</taxon>
        <taxon>Actinomycetes</taxon>
        <taxon>Kitasatosporales</taxon>
        <taxon>Streptomycetaceae</taxon>
        <taxon>Streptomyces</taxon>
    </lineage>
</organism>
<keyword evidence="2" id="KW-1185">Reference proteome</keyword>
<dbReference type="RefSeq" id="WP_168103976.1">
    <property type="nucleotide sequence ID" value="NZ_JAATEN010000023.1"/>
</dbReference>
<gene>
    <name evidence="1" type="ORF">HCK00_23290</name>
</gene>
<dbReference type="Proteomes" id="UP000695264">
    <property type="component" value="Unassembled WGS sequence"/>
</dbReference>
<comment type="caution">
    <text evidence="1">The sequence shown here is derived from an EMBL/GenBank/DDBJ whole genome shotgun (WGS) entry which is preliminary data.</text>
</comment>
<name>A0ABX1C5C9_9ACTN</name>
<protein>
    <submittedName>
        <fullName evidence="1">Uncharacterized protein</fullName>
    </submittedName>
</protein>
<evidence type="ECO:0000313" key="2">
    <source>
        <dbReference type="Proteomes" id="UP000695264"/>
    </source>
</evidence>
<proteinExistence type="predicted"/>
<evidence type="ECO:0000313" key="1">
    <source>
        <dbReference type="EMBL" id="NJQ03370.1"/>
    </source>
</evidence>
<accession>A0ABX1C5C9</accession>